<feature type="transmembrane region" description="Helical" evidence="2">
    <location>
        <begin position="89"/>
        <end position="106"/>
    </location>
</feature>
<keyword evidence="4" id="KW-1185">Reference proteome</keyword>
<comment type="caution">
    <text evidence="3">The sequence shown here is derived from an EMBL/GenBank/DDBJ whole genome shotgun (WGS) entry which is preliminary data.</text>
</comment>
<feature type="compositionally biased region" description="Pro residues" evidence="1">
    <location>
        <begin position="47"/>
        <end position="65"/>
    </location>
</feature>
<dbReference type="AlphaFoldDB" id="A0A7I8VCD1"/>
<evidence type="ECO:0000313" key="3">
    <source>
        <dbReference type="EMBL" id="CAD5114009.1"/>
    </source>
</evidence>
<evidence type="ECO:0000256" key="2">
    <source>
        <dbReference type="SAM" id="Phobius"/>
    </source>
</evidence>
<protein>
    <submittedName>
        <fullName evidence="3">DgyrCDS3172</fullName>
    </submittedName>
</protein>
<feature type="region of interest" description="Disordered" evidence="1">
    <location>
        <begin position="44"/>
        <end position="66"/>
    </location>
</feature>
<name>A0A7I8VCD1_9ANNE</name>
<evidence type="ECO:0000256" key="1">
    <source>
        <dbReference type="SAM" id="MobiDB-lite"/>
    </source>
</evidence>
<dbReference type="Proteomes" id="UP000549394">
    <property type="component" value="Unassembled WGS sequence"/>
</dbReference>
<keyword evidence="2" id="KW-0812">Transmembrane</keyword>
<evidence type="ECO:0000313" key="4">
    <source>
        <dbReference type="Proteomes" id="UP000549394"/>
    </source>
</evidence>
<feature type="region of interest" description="Disordered" evidence="1">
    <location>
        <begin position="1"/>
        <end position="21"/>
    </location>
</feature>
<gene>
    <name evidence="3" type="ORF">DGYR_LOCUS2902</name>
</gene>
<keyword evidence="2" id="KW-0472">Membrane</keyword>
<feature type="transmembrane region" description="Helical" evidence="2">
    <location>
        <begin position="133"/>
        <end position="157"/>
    </location>
</feature>
<dbReference type="EMBL" id="CAJFCJ010000005">
    <property type="protein sequence ID" value="CAD5114009.1"/>
    <property type="molecule type" value="Genomic_DNA"/>
</dbReference>
<sequence length="158" mass="17587">MVDKQSDIEVNDDKSSYKLENSHSVSVTDHVTLHTDFYMEPANIDPTPIPKPAPTPKSTPIPQPAPTLNSAPNVDELINVSVIKGLRCASVLSMIGCIIFGLIALCKSEQSKWAMNRGNLLEAKRYIKWSRRFILAALVCFFLKLNPLFFLPIILAFS</sequence>
<accession>A0A7I8VCD1</accession>
<keyword evidence="2" id="KW-1133">Transmembrane helix</keyword>
<proteinExistence type="predicted"/>
<organism evidence="3 4">
    <name type="scientific">Dimorphilus gyrociliatus</name>
    <dbReference type="NCBI Taxonomy" id="2664684"/>
    <lineage>
        <taxon>Eukaryota</taxon>
        <taxon>Metazoa</taxon>
        <taxon>Spiralia</taxon>
        <taxon>Lophotrochozoa</taxon>
        <taxon>Annelida</taxon>
        <taxon>Polychaeta</taxon>
        <taxon>Polychaeta incertae sedis</taxon>
        <taxon>Dinophilidae</taxon>
        <taxon>Dimorphilus</taxon>
    </lineage>
</organism>
<reference evidence="3 4" key="1">
    <citation type="submission" date="2020-08" db="EMBL/GenBank/DDBJ databases">
        <authorList>
            <person name="Hejnol A."/>
        </authorList>
    </citation>
    <scope>NUCLEOTIDE SEQUENCE [LARGE SCALE GENOMIC DNA]</scope>
</reference>